<keyword evidence="5" id="KW-0547">Nucleotide-binding</keyword>
<protein>
    <recommendedName>
        <fullName evidence="2">mannose-1-phosphate guanylyltransferase</fullName>
        <ecNumber evidence="2">2.7.7.13</ecNumber>
    </recommendedName>
</protein>
<dbReference type="GO" id="GO:0004475">
    <property type="term" value="F:mannose-1-phosphate guanylyltransferase (GTP) activity"/>
    <property type="evidence" value="ECO:0007669"/>
    <property type="project" value="UniProtKB-EC"/>
</dbReference>
<evidence type="ECO:0000256" key="3">
    <source>
        <dbReference type="ARBA" id="ARBA00022679"/>
    </source>
</evidence>
<reference evidence="9 10" key="1">
    <citation type="submission" date="2019-09" db="EMBL/GenBank/DDBJ databases">
        <title>Genomes of Cryomorphaceae.</title>
        <authorList>
            <person name="Bowman J.P."/>
        </authorList>
    </citation>
    <scope>NUCLEOTIDE SEQUENCE [LARGE SCALE GENOMIC DNA]</scope>
    <source>
        <strain evidence="9 10">KCTC 52047</strain>
    </source>
</reference>
<dbReference type="InterPro" id="IPR051161">
    <property type="entry name" value="Mannose-6P_isomerase_type2"/>
</dbReference>
<evidence type="ECO:0000313" key="9">
    <source>
        <dbReference type="EMBL" id="KAB1063779.1"/>
    </source>
</evidence>
<evidence type="ECO:0000259" key="8">
    <source>
        <dbReference type="Pfam" id="PF00483"/>
    </source>
</evidence>
<dbReference type="GO" id="GO:0009298">
    <property type="term" value="P:GDP-mannose biosynthetic process"/>
    <property type="evidence" value="ECO:0007669"/>
    <property type="project" value="TreeGrafter"/>
</dbReference>
<comment type="caution">
    <text evidence="9">The sequence shown here is derived from an EMBL/GenBank/DDBJ whole genome shotgun (WGS) entry which is preliminary data.</text>
</comment>
<dbReference type="InterPro" id="IPR029044">
    <property type="entry name" value="Nucleotide-diphossugar_trans"/>
</dbReference>
<dbReference type="FunFam" id="3.90.550.10:FF:000046">
    <property type="entry name" value="Mannose-1-phosphate guanylyltransferase (GDP)"/>
    <property type="match status" value="1"/>
</dbReference>
<keyword evidence="6" id="KW-0342">GTP-binding</keyword>
<comment type="catalytic activity">
    <reaction evidence="7">
        <text>alpha-D-mannose 1-phosphate + GTP + H(+) = GDP-alpha-D-mannose + diphosphate</text>
        <dbReference type="Rhea" id="RHEA:15229"/>
        <dbReference type="ChEBI" id="CHEBI:15378"/>
        <dbReference type="ChEBI" id="CHEBI:33019"/>
        <dbReference type="ChEBI" id="CHEBI:37565"/>
        <dbReference type="ChEBI" id="CHEBI:57527"/>
        <dbReference type="ChEBI" id="CHEBI:58409"/>
        <dbReference type="EC" id="2.7.7.13"/>
    </reaction>
</comment>
<dbReference type="GO" id="GO:0005525">
    <property type="term" value="F:GTP binding"/>
    <property type="evidence" value="ECO:0007669"/>
    <property type="project" value="UniProtKB-KW"/>
</dbReference>
<comment type="similarity">
    <text evidence="1">Belongs to the mannose-6-phosphate isomerase type 2 family.</text>
</comment>
<organism evidence="9 10">
    <name type="scientific">Salibacter halophilus</name>
    <dbReference type="NCBI Taxonomy" id="1803916"/>
    <lineage>
        <taxon>Bacteria</taxon>
        <taxon>Pseudomonadati</taxon>
        <taxon>Bacteroidota</taxon>
        <taxon>Flavobacteriia</taxon>
        <taxon>Flavobacteriales</taxon>
        <taxon>Salibacteraceae</taxon>
        <taxon>Salibacter</taxon>
    </lineage>
</organism>
<evidence type="ECO:0000256" key="5">
    <source>
        <dbReference type="ARBA" id="ARBA00022741"/>
    </source>
</evidence>
<sequence length="356" mass="39989">MKTYCIIMAGGVGSRFWPASTSKTPKQFLDILGTGQTLIQQTYERFRFVCEPDSFLVVTNEDYKELVMEQLPDLKEDQVLTEPTMRNTAPCIAYAAYKVAANNEEANLIVTPADHLILKQREFETTVNSALEHISKYDDLVTLGIKPTRPDTGYGYIEYEAGSDRLQTVKQFREKPDLPTAEEFVESGNFAWNSGMFFWSLSTILEAFEKHLPLVKKCFDVYSDKFLNHSEGEVIDKLYNDCPAISIDFGIMEKADNVKVIEADIGWSDLGTWGSVYDVSEKDANQNVVISGKTLLENASGNVVNLTPEKVAILQDVQDLIIVETKDALLISSKKSEQNIKPLRAKLGQQFGDEHI</sequence>
<evidence type="ECO:0000256" key="7">
    <source>
        <dbReference type="ARBA" id="ARBA00047343"/>
    </source>
</evidence>
<dbReference type="SUPFAM" id="SSF159283">
    <property type="entry name" value="Guanosine diphospho-D-mannose pyrophosphorylase/mannose-6-phosphate isomerase linker domain"/>
    <property type="match status" value="1"/>
</dbReference>
<dbReference type="EMBL" id="WACR01000007">
    <property type="protein sequence ID" value="KAB1063779.1"/>
    <property type="molecule type" value="Genomic_DNA"/>
</dbReference>
<evidence type="ECO:0000256" key="4">
    <source>
        <dbReference type="ARBA" id="ARBA00022695"/>
    </source>
</evidence>
<evidence type="ECO:0000256" key="1">
    <source>
        <dbReference type="ARBA" id="ARBA00006115"/>
    </source>
</evidence>
<dbReference type="InterPro" id="IPR049577">
    <property type="entry name" value="GMPP_N"/>
</dbReference>
<dbReference type="RefSeq" id="WP_151168569.1">
    <property type="nucleotide sequence ID" value="NZ_WACR01000007.1"/>
</dbReference>
<feature type="domain" description="Nucleotidyl transferase" evidence="8">
    <location>
        <begin position="6"/>
        <end position="285"/>
    </location>
</feature>
<dbReference type="Proteomes" id="UP000435357">
    <property type="component" value="Unassembled WGS sequence"/>
</dbReference>
<dbReference type="AlphaFoldDB" id="A0A6N6M3H8"/>
<keyword evidence="10" id="KW-1185">Reference proteome</keyword>
<evidence type="ECO:0000256" key="6">
    <source>
        <dbReference type="ARBA" id="ARBA00023134"/>
    </source>
</evidence>
<dbReference type="InterPro" id="IPR005835">
    <property type="entry name" value="NTP_transferase_dom"/>
</dbReference>
<evidence type="ECO:0000256" key="2">
    <source>
        <dbReference type="ARBA" id="ARBA00012387"/>
    </source>
</evidence>
<dbReference type="Gene3D" id="3.90.550.10">
    <property type="entry name" value="Spore Coat Polysaccharide Biosynthesis Protein SpsA, Chain A"/>
    <property type="match status" value="1"/>
</dbReference>
<dbReference type="PANTHER" id="PTHR46390:SF1">
    <property type="entry name" value="MANNOSE-1-PHOSPHATE GUANYLYLTRANSFERASE"/>
    <property type="match status" value="1"/>
</dbReference>
<dbReference type="SUPFAM" id="SSF53448">
    <property type="entry name" value="Nucleotide-diphospho-sugar transferases"/>
    <property type="match status" value="1"/>
</dbReference>
<dbReference type="CDD" id="cd02509">
    <property type="entry name" value="GDP-M1P_Guanylyltransferase"/>
    <property type="match status" value="1"/>
</dbReference>
<accession>A0A6N6M3H8</accession>
<proteinExistence type="inferred from homology"/>
<evidence type="ECO:0000313" key="10">
    <source>
        <dbReference type="Proteomes" id="UP000435357"/>
    </source>
</evidence>
<dbReference type="PANTHER" id="PTHR46390">
    <property type="entry name" value="MANNOSE-1-PHOSPHATE GUANYLYLTRANSFERASE"/>
    <property type="match status" value="1"/>
</dbReference>
<keyword evidence="3 9" id="KW-0808">Transferase</keyword>
<dbReference type="OrthoDB" id="9806359at2"/>
<gene>
    <name evidence="9" type="ORF">F3059_09430</name>
</gene>
<dbReference type="Pfam" id="PF00483">
    <property type="entry name" value="NTP_transferase"/>
    <property type="match status" value="1"/>
</dbReference>
<dbReference type="EC" id="2.7.7.13" evidence="2"/>
<keyword evidence="4 9" id="KW-0548">Nucleotidyltransferase</keyword>
<name>A0A6N6M3H8_9FLAO</name>